<feature type="compositionally biased region" description="Low complexity" evidence="1">
    <location>
        <begin position="1"/>
        <end position="20"/>
    </location>
</feature>
<proteinExistence type="predicted"/>
<feature type="region of interest" description="Disordered" evidence="1">
    <location>
        <begin position="103"/>
        <end position="123"/>
    </location>
</feature>
<evidence type="ECO:0000313" key="2">
    <source>
        <dbReference type="EMBL" id="BDT62567.1"/>
    </source>
</evidence>
<dbReference type="PANTHER" id="PTHR42264">
    <property type="entry name" value="EPHRIN_REC_LIKE DOMAIN-CONTAINING PROTEIN"/>
    <property type="match status" value="1"/>
</dbReference>
<feature type="region of interest" description="Disordered" evidence="1">
    <location>
        <begin position="806"/>
        <end position="849"/>
    </location>
</feature>
<feature type="region of interest" description="Disordered" evidence="1">
    <location>
        <begin position="1"/>
        <end position="22"/>
    </location>
</feature>
<organism evidence="2">
    <name type="scientific">Metapenaeus ensis majanivirus</name>
    <dbReference type="NCBI Taxonomy" id="2984279"/>
    <lineage>
        <taxon>Viruses</taxon>
        <taxon>Viruses incertae sedis</taxon>
        <taxon>Naldaviricetes</taxon>
        <taxon>Nimaviridae</taxon>
    </lineage>
</organism>
<reference evidence="2" key="1">
    <citation type="submission" date="2022-10" db="EMBL/GenBank/DDBJ databases">
        <title>Genome sequences of endogenous nimaviruses in decapod crustaceans.</title>
        <authorList>
            <person name="Kawato S."/>
            <person name="Nozaki R."/>
            <person name="Kondo H."/>
            <person name="Hirono I."/>
        </authorList>
    </citation>
    <scope>NUCLEOTIDE SEQUENCE</scope>
    <source>
        <strain evidence="2">Mikawa-1</strain>
    </source>
</reference>
<protein>
    <submittedName>
        <fullName evidence="2">Wsv332-like protein</fullName>
    </submittedName>
</protein>
<sequence length="849" mass="96827">MNTSSNNNSSSSSSSSSSNNGGSGGLFTEGGLCLINVESIDQRHKRIKNNSKENEIINKESNNFLSSLITLCHGEESLKMLPCFEQLGKTLIDGVVKNSSQMTYEENSASNSNSNSNDNNIINQQDMNENDLNIIQDISIDVIKSAFFSSGDIKDKMIKPIIKLLAGYNPFRLKENLYFISCDNDSCPCNSVFKSTSSLSSPSSSSLGMDYNNPMAVLSMALRLFCHKNIDDQVQIQELEKKNNNIAIVPLKHILLSLIDYSSNFHTQIKIVDFASTEIESFHQSQWQSLLKNKIGNISFEYRGFILLTYCALLFFPFCRNAQTFKLINLYIETILFKICYNAAEVLFCASTNSTREKDNGKFINYVNSYTVSNILSSPIRIEKAIDQVYNNQDLKQITNILTCITGINDEMNNATCRDKILTEMIRLYSPSGFLKSNHKSEMRNVRNVELFKILGEIQMIDKTSFQVVIGKDLVNRYSKGNNIRANHFHILSMLPRANNLSSDSQAQSYIDNYLEQDDKQTQCVNLRNFAGWWMGIIDGIINEKGNELMMGNKNISMRTILSDTIRQVFKNRYISPFLLSHSFLPPQKTLTNNGRDMFDDKKNKVEVQESQKLCVFSSWQIPNIIGANCSILAPIQIEMALTHPQVWNNFISKIMFFIERFNMDCYRGVFDKIFEPEHNKSSKFLENIPQLINGNFTAHNDYTKQMSIIFKQVFDTTKQQYIEGANTESLVTTNKISKYTNSEKRLYSFDKIYDILRDIIINNNQNPQVYLQYSHQLLTLFSEIDDFLINALKIKGVITNSNNAAFNNSSNNNDNNNNSSFGSARKRQKKCNDKPMKKKDDEPEPMDI</sequence>
<evidence type="ECO:0000256" key="1">
    <source>
        <dbReference type="SAM" id="MobiDB-lite"/>
    </source>
</evidence>
<feature type="compositionally biased region" description="Basic and acidic residues" evidence="1">
    <location>
        <begin position="831"/>
        <end position="842"/>
    </location>
</feature>
<feature type="compositionally biased region" description="Low complexity" evidence="1">
    <location>
        <begin position="106"/>
        <end position="123"/>
    </location>
</feature>
<name>A0A9C7BZK1_9VIRU</name>
<dbReference type="EMBL" id="LC738876">
    <property type="protein sequence ID" value="BDT62567.1"/>
    <property type="molecule type" value="Genomic_DNA"/>
</dbReference>
<accession>A0A9C7BZK1</accession>
<feature type="compositionally biased region" description="Low complexity" evidence="1">
    <location>
        <begin position="806"/>
        <end position="822"/>
    </location>
</feature>